<dbReference type="PANTHER" id="PTHR11717:SF31">
    <property type="entry name" value="LOW MOLECULAR WEIGHT PROTEIN-TYROSINE-PHOSPHATASE ETP-RELATED"/>
    <property type="match status" value="1"/>
</dbReference>
<evidence type="ECO:0000256" key="1">
    <source>
        <dbReference type="ARBA" id="ARBA00011063"/>
    </source>
</evidence>
<dbReference type="InterPro" id="IPR050438">
    <property type="entry name" value="LMW_PTPase"/>
</dbReference>
<evidence type="ECO:0000259" key="7">
    <source>
        <dbReference type="SMART" id="SM00226"/>
    </source>
</evidence>
<keyword evidence="9" id="KW-1185">Reference proteome</keyword>
<evidence type="ECO:0000256" key="2">
    <source>
        <dbReference type="ARBA" id="ARBA00013064"/>
    </source>
</evidence>
<dbReference type="InterPro" id="IPR023485">
    <property type="entry name" value="Ptyr_pPase"/>
</dbReference>
<dbReference type="SUPFAM" id="SSF52788">
    <property type="entry name" value="Phosphotyrosine protein phosphatases I"/>
    <property type="match status" value="1"/>
</dbReference>
<dbReference type="GO" id="GO:0004725">
    <property type="term" value="F:protein tyrosine phosphatase activity"/>
    <property type="evidence" value="ECO:0007669"/>
    <property type="project" value="UniProtKB-EC"/>
</dbReference>
<dbReference type="PANTHER" id="PTHR11717">
    <property type="entry name" value="LOW MOLECULAR WEIGHT PROTEIN TYROSINE PHOSPHATASE"/>
    <property type="match status" value="1"/>
</dbReference>
<keyword evidence="4" id="KW-0904">Protein phosphatase</keyword>
<feature type="active site" description="Proton donor" evidence="6">
    <location>
        <position position="127"/>
    </location>
</feature>
<dbReference type="KEGG" id="puo:RZN69_20430"/>
<protein>
    <recommendedName>
        <fullName evidence="2">protein-tyrosine-phosphatase</fullName>
        <ecNumber evidence="2">3.1.3.48</ecNumber>
    </recommendedName>
</protein>
<dbReference type="InterPro" id="IPR036196">
    <property type="entry name" value="Ptyr_pPase_sf"/>
</dbReference>
<gene>
    <name evidence="8" type="ORF">RZN69_20430</name>
</gene>
<dbReference type="AlphaFoldDB" id="A0AAQ3LCF5"/>
<feature type="active site" evidence="6">
    <location>
        <position position="17"/>
    </location>
</feature>
<dbReference type="Gene3D" id="3.40.50.2300">
    <property type="match status" value="1"/>
</dbReference>
<dbReference type="Pfam" id="PF01451">
    <property type="entry name" value="LMWPc"/>
    <property type="match status" value="1"/>
</dbReference>
<evidence type="ECO:0000313" key="9">
    <source>
        <dbReference type="Proteomes" id="UP001304300"/>
    </source>
</evidence>
<feature type="active site" description="Nucleophile" evidence="6">
    <location>
        <position position="11"/>
    </location>
</feature>
<feature type="domain" description="Phosphotyrosine protein phosphatase I" evidence="7">
    <location>
        <begin position="5"/>
        <end position="153"/>
    </location>
</feature>
<organism evidence="8 9">
    <name type="scientific">Rubellicoccus peritrichatus</name>
    <dbReference type="NCBI Taxonomy" id="3080537"/>
    <lineage>
        <taxon>Bacteria</taxon>
        <taxon>Pseudomonadati</taxon>
        <taxon>Verrucomicrobiota</taxon>
        <taxon>Opitutia</taxon>
        <taxon>Puniceicoccales</taxon>
        <taxon>Cerasicoccaceae</taxon>
        <taxon>Rubellicoccus</taxon>
    </lineage>
</organism>
<sequence length="165" mass="18231">MVEKNLITIVCTANICRSPMAEVLMRHALQAEEEPLKSLEVASAGVSAYSGEPASVNSVRAVKSVGLDLSHHSSQSISRSMIERSFAIFGMTQSHRMTIEMQYGEKLPNLFLLRELMPEGSSIEIPDPFGQNLSAYEACRDSMVEAVPSILAWLRKNYPQTIKNS</sequence>
<comment type="similarity">
    <text evidence="1">Belongs to the low molecular weight phosphotyrosine protein phosphatase family.</text>
</comment>
<dbReference type="EC" id="3.1.3.48" evidence="2"/>
<dbReference type="Proteomes" id="UP001304300">
    <property type="component" value="Chromosome"/>
</dbReference>
<dbReference type="RefSeq" id="WP_317833303.1">
    <property type="nucleotide sequence ID" value="NZ_CP136920.1"/>
</dbReference>
<accession>A0AAQ3LCF5</accession>
<evidence type="ECO:0000313" key="8">
    <source>
        <dbReference type="EMBL" id="WOO40993.1"/>
    </source>
</evidence>
<dbReference type="SMART" id="SM00226">
    <property type="entry name" value="LMWPc"/>
    <property type="match status" value="1"/>
</dbReference>
<dbReference type="EMBL" id="CP136920">
    <property type="protein sequence ID" value="WOO40993.1"/>
    <property type="molecule type" value="Genomic_DNA"/>
</dbReference>
<proteinExistence type="inferred from homology"/>
<evidence type="ECO:0000256" key="4">
    <source>
        <dbReference type="ARBA" id="ARBA00022912"/>
    </source>
</evidence>
<evidence type="ECO:0000256" key="3">
    <source>
        <dbReference type="ARBA" id="ARBA00022801"/>
    </source>
</evidence>
<reference evidence="8 9" key="1">
    <citation type="submission" date="2023-10" db="EMBL/GenBank/DDBJ databases">
        <title>Rubellicoccus peritrichatus gen. nov., sp. nov., isolated from an algae of coral reef tank.</title>
        <authorList>
            <person name="Luo J."/>
        </authorList>
    </citation>
    <scope>NUCLEOTIDE SEQUENCE [LARGE SCALE GENOMIC DNA]</scope>
    <source>
        <strain evidence="8 9">CR14</strain>
    </source>
</reference>
<dbReference type="PRINTS" id="PR00719">
    <property type="entry name" value="LMWPTPASE"/>
</dbReference>
<evidence type="ECO:0000256" key="5">
    <source>
        <dbReference type="ARBA" id="ARBA00051722"/>
    </source>
</evidence>
<evidence type="ECO:0000256" key="6">
    <source>
        <dbReference type="PIRSR" id="PIRSR617867-1"/>
    </source>
</evidence>
<dbReference type="InterPro" id="IPR017867">
    <property type="entry name" value="Tyr_phospatase_low_mol_wt"/>
</dbReference>
<name>A0AAQ3LCF5_9BACT</name>
<comment type="catalytic activity">
    <reaction evidence="5">
        <text>O-phospho-L-tyrosyl-[protein] + H2O = L-tyrosyl-[protein] + phosphate</text>
        <dbReference type="Rhea" id="RHEA:10684"/>
        <dbReference type="Rhea" id="RHEA-COMP:10136"/>
        <dbReference type="Rhea" id="RHEA-COMP:20101"/>
        <dbReference type="ChEBI" id="CHEBI:15377"/>
        <dbReference type="ChEBI" id="CHEBI:43474"/>
        <dbReference type="ChEBI" id="CHEBI:46858"/>
        <dbReference type="ChEBI" id="CHEBI:61978"/>
        <dbReference type="EC" id="3.1.3.48"/>
    </reaction>
</comment>
<keyword evidence="3" id="KW-0378">Hydrolase</keyword>